<evidence type="ECO:0000313" key="3">
    <source>
        <dbReference type="Proteomes" id="UP000614216"/>
    </source>
</evidence>
<evidence type="ECO:0000256" key="1">
    <source>
        <dbReference type="SAM" id="SignalP"/>
    </source>
</evidence>
<sequence length="184" mass="21912">MKTKNYKRRGLLIFLLLLFSSNLFSQDYQKSLIDVNDIVKGISDFDYFKAILLEKGFKYKESNQHSEYWRVPVNYGNEATQNLFSQIAIQLSTWKDANNDPFEKSIYIQIRKDLLPDYSSQFHTIVTTYFSEKRANKLESTIHTVNGTETKEDYELIYYNKDSNITVEYEESDKWVKFMFSLEY</sequence>
<dbReference type="Proteomes" id="UP000614216">
    <property type="component" value="Unassembled WGS sequence"/>
</dbReference>
<proteinExistence type="predicted"/>
<dbReference type="AlphaFoldDB" id="A0A937FZ41"/>
<feature type="chain" id="PRO_5037682755" evidence="1">
    <location>
        <begin position="26"/>
        <end position="184"/>
    </location>
</feature>
<evidence type="ECO:0000313" key="2">
    <source>
        <dbReference type="EMBL" id="MBL6447643.1"/>
    </source>
</evidence>
<keyword evidence="1" id="KW-0732">Signal</keyword>
<reference evidence="2" key="1">
    <citation type="submission" date="2021-01" db="EMBL/GenBank/DDBJ databases">
        <title>Fulvivirga kasyanovii gen. nov., sp nov., a novel member of the phylum Bacteroidetes isolated from seawater in a mussel farm.</title>
        <authorList>
            <person name="Zhao L.-H."/>
            <person name="Wang Z.-J."/>
        </authorList>
    </citation>
    <scope>NUCLEOTIDE SEQUENCE</scope>
    <source>
        <strain evidence="2">29W222</strain>
    </source>
</reference>
<keyword evidence="3" id="KW-1185">Reference proteome</keyword>
<gene>
    <name evidence="2" type="ORF">JMN32_15095</name>
</gene>
<protein>
    <submittedName>
        <fullName evidence="2">Uncharacterized protein</fullName>
    </submittedName>
</protein>
<feature type="signal peptide" evidence="1">
    <location>
        <begin position="1"/>
        <end position="25"/>
    </location>
</feature>
<accession>A0A937FZ41</accession>
<organism evidence="2 3">
    <name type="scientific">Fulvivirga marina</name>
    <dbReference type="NCBI Taxonomy" id="2494733"/>
    <lineage>
        <taxon>Bacteria</taxon>
        <taxon>Pseudomonadati</taxon>
        <taxon>Bacteroidota</taxon>
        <taxon>Cytophagia</taxon>
        <taxon>Cytophagales</taxon>
        <taxon>Fulvivirgaceae</taxon>
        <taxon>Fulvivirga</taxon>
    </lineage>
</organism>
<name>A0A937FZ41_9BACT</name>
<dbReference type="RefSeq" id="WP_202857182.1">
    <property type="nucleotide sequence ID" value="NZ_JAEUGD010000050.1"/>
</dbReference>
<comment type="caution">
    <text evidence="2">The sequence shown here is derived from an EMBL/GenBank/DDBJ whole genome shotgun (WGS) entry which is preliminary data.</text>
</comment>
<dbReference type="EMBL" id="JAEUGD010000050">
    <property type="protein sequence ID" value="MBL6447643.1"/>
    <property type="molecule type" value="Genomic_DNA"/>
</dbReference>